<keyword evidence="3" id="KW-1185">Reference proteome</keyword>
<reference evidence="2 3" key="1">
    <citation type="submission" date="2016-10" db="EMBL/GenBank/DDBJ databases">
        <title>The genome sequence of Colletotrichum fioriniae PJ7.</title>
        <authorList>
            <person name="Baroncelli R."/>
        </authorList>
    </citation>
    <scope>NUCLEOTIDE SEQUENCE [LARGE SCALE GENOMIC DNA]</scope>
    <source>
        <strain evidence="2 3">IMI 384185</strain>
    </source>
</reference>
<protein>
    <submittedName>
        <fullName evidence="2">Uncharacterized protein</fullName>
    </submittedName>
</protein>
<dbReference type="RefSeq" id="XP_060352190.1">
    <property type="nucleotide sequence ID" value="XM_060487984.1"/>
</dbReference>
<dbReference type="GeneID" id="85371883"/>
<comment type="caution">
    <text evidence="2">The sequence shown here is derived from an EMBL/GenBank/DDBJ whole genome shotgun (WGS) entry which is preliminary data.</text>
</comment>
<accession>A0ABQ9SUR9</accession>
<feature type="region of interest" description="Disordered" evidence="1">
    <location>
        <begin position="28"/>
        <end position="65"/>
    </location>
</feature>
<feature type="compositionally biased region" description="Polar residues" evidence="1">
    <location>
        <begin position="35"/>
        <end position="44"/>
    </location>
</feature>
<evidence type="ECO:0000313" key="2">
    <source>
        <dbReference type="EMBL" id="KAK1543065.1"/>
    </source>
</evidence>
<dbReference type="EMBL" id="MOPA01000003">
    <property type="protein sequence ID" value="KAK1543065.1"/>
    <property type="molecule type" value="Genomic_DNA"/>
</dbReference>
<evidence type="ECO:0000256" key="1">
    <source>
        <dbReference type="SAM" id="MobiDB-lite"/>
    </source>
</evidence>
<proteinExistence type="predicted"/>
<sequence length="65" mass="7617">MSLAIRGQKMLRILPHVPLLLSDHRMGIKEKQRCGRNSNDTQQGNKRKHREIKPRSIRSPTIFRS</sequence>
<feature type="compositionally biased region" description="Basic residues" evidence="1">
    <location>
        <begin position="45"/>
        <end position="56"/>
    </location>
</feature>
<dbReference type="Proteomes" id="UP001241169">
    <property type="component" value="Unassembled WGS sequence"/>
</dbReference>
<name>A0ABQ9SUR9_9PEZI</name>
<organism evidence="2 3">
    <name type="scientific">Colletotrichum paranaense</name>
    <dbReference type="NCBI Taxonomy" id="1914294"/>
    <lineage>
        <taxon>Eukaryota</taxon>
        <taxon>Fungi</taxon>
        <taxon>Dikarya</taxon>
        <taxon>Ascomycota</taxon>
        <taxon>Pezizomycotina</taxon>
        <taxon>Sordariomycetes</taxon>
        <taxon>Hypocreomycetidae</taxon>
        <taxon>Glomerellales</taxon>
        <taxon>Glomerellaceae</taxon>
        <taxon>Colletotrichum</taxon>
        <taxon>Colletotrichum acutatum species complex</taxon>
    </lineage>
</organism>
<gene>
    <name evidence="2" type="ORF">CPAR01_03698</name>
</gene>
<evidence type="ECO:0000313" key="3">
    <source>
        <dbReference type="Proteomes" id="UP001241169"/>
    </source>
</evidence>